<organism evidence="1 2">
    <name type="scientific">Beijerinckia indica subsp. indica (strain ATCC 9039 / DSM 1715 / NCIMB 8712)</name>
    <dbReference type="NCBI Taxonomy" id="395963"/>
    <lineage>
        <taxon>Bacteria</taxon>
        <taxon>Pseudomonadati</taxon>
        <taxon>Pseudomonadota</taxon>
        <taxon>Alphaproteobacteria</taxon>
        <taxon>Hyphomicrobiales</taxon>
        <taxon>Beijerinckiaceae</taxon>
        <taxon>Beijerinckia</taxon>
    </lineage>
</organism>
<dbReference type="Pfam" id="PF00494">
    <property type="entry name" value="SQS_PSY"/>
    <property type="match status" value="1"/>
</dbReference>
<dbReference type="SUPFAM" id="SSF48576">
    <property type="entry name" value="Terpenoid synthases"/>
    <property type="match status" value="1"/>
</dbReference>
<evidence type="ECO:0000313" key="1">
    <source>
        <dbReference type="EMBL" id="ACB94647.1"/>
    </source>
</evidence>
<dbReference type="Gene3D" id="1.10.600.10">
    <property type="entry name" value="Farnesyl Diphosphate Synthase"/>
    <property type="match status" value="1"/>
</dbReference>
<name>B2II64_BEII9</name>
<dbReference type="AlphaFoldDB" id="B2II64"/>
<dbReference type="OrthoDB" id="9814909at2"/>
<dbReference type="STRING" id="395963.Bind_1004"/>
<gene>
    <name evidence="1" type="ordered locus">Bind_1004</name>
</gene>
<dbReference type="HOGENOM" id="CLU_037269_6_1_5"/>
<dbReference type="eggNOG" id="COG1562">
    <property type="taxonomic scope" value="Bacteria"/>
</dbReference>
<dbReference type="KEGG" id="bid:Bind_1004"/>
<dbReference type="Proteomes" id="UP000001695">
    <property type="component" value="Chromosome"/>
</dbReference>
<reference evidence="2" key="1">
    <citation type="submission" date="2008-03" db="EMBL/GenBank/DDBJ databases">
        <title>Complete sequence of chromosome of Beijerinckia indica subsp. indica ATCC 9039.</title>
        <authorList>
            <consortium name="US DOE Joint Genome Institute"/>
            <person name="Copeland A."/>
            <person name="Lucas S."/>
            <person name="Lapidus A."/>
            <person name="Glavina del Rio T."/>
            <person name="Dalin E."/>
            <person name="Tice H."/>
            <person name="Bruce D."/>
            <person name="Goodwin L."/>
            <person name="Pitluck S."/>
            <person name="LaButti K."/>
            <person name="Schmutz J."/>
            <person name="Larimer F."/>
            <person name="Land M."/>
            <person name="Hauser L."/>
            <person name="Kyrpides N."/>
            <person name="Mikhailova N."/>
            <person name="Dunfield P.F."/>
            <person name="Dedysh S.N."/>
            <person name="Liesack W."/>
            <person name="Saw J.H."/>
            <person name="Alam M."/>
            <person name="Chen Y."/>
            <person name="Murrell J.C."/>
            <person name="Richardson P."/>
        </authorList>
    </citation>
    <scope>NUCLEOTIDE SEQUENCE [LARGE SCALE GENOMIC DNA]</scope>
    <source>
        <strain evidence="2">ATCC 9039 / DSM 1715 / NCIMB 8712</strain>
    </source>
</reference>
<dbReference type="RefSeq" id="WP_012384004.1">
    <property type="nucleotide sequence ID" value="NC_010581.1"/>
</dbReference>
<dbReference type="PANTHER" id="PTHR31480">
    <property type="entry name" value="BIFUNCTIONAL LYCOPENE CYCLASE/PHYTOENE SYNTHASE"/>
    <property type="match status" value="1"/>
</dbReference>
<evidence type="ECO:0000313" key="2">
    <source>
        <dbReference type="Proteomes" id="UP000001695"/>
    </source>
</evidence>
<reference evidence="1 2" key="2">
    <citation type="journal article" date="2010" name="J. Bacteriol.">
        <title>Complete genome sequence of Beijerinckia indica subsp. indica.</title>
        <authorList>
            <person name="Tamas I."/>
            <person name="Dedysh S.N."/>
            <person name="Liesack W."/>
            <person name="Stott M.B."/>
            <person name="Alam M."/>
            <person name="Murrell J.C."/>
            <person name="Dunfield P.F."/>
        </authorList>
    </citation>
    <scope>NUCLEOTIDE SEQUENCE [LARGE SCALE GENOMIC DNA]</scope>
    <source>
        <strain evidence="2">ATCC 9039 / DSM 1715 / NCIMB 8712</strain>
    </source>
</reference>
<accession>B2II64</accession>
<dbReference type="InterPro" id="IPR002060">
    <property type="entry name" value="Squ/phyt_synthse"/>
</dbReference>
<dbReference type="InterPro" id="IPR008949">
    <property type="entry name" value="Isoprenoid_synthase_dom_sf"/>
</dbReference>
<dbReference type="EMBL" id="CP001016">
    <property type="protein sequence ID" value="ACB94647.1"/>
    <property type="molecule type" value="Genomic_DNA"/>
</dbReference>
<keyword evidence="2" id="KW-1185">Reference proteome</keyword>
<sequence length="295" mass="33491">MHARTEDYTYCEDMVRRDDPDRWLASLFIEQPFRKHAYALYAFNLEIARAREVVTEPILGEIRFQWWRDILEPPEGEDNKIESETQGHVMANPVAAAVLDTIERFALPRERFIGMIEARTFDLYDAPMRTLAELESYGLSTAGSLFYLVASVLSGPETPGLLAAAEPAGLAYGLTGLMRALPWHSARGQDYVPCEMLSRHKADLEEIIGGIASPGVFATLAEMRGLARQQISLFEQRIAAVPLKARAAFLPVCFTSPYLKQMDKRGYAPFRVPIMLPQWRKQWILWRASKRLRGV</sequence>
<dbReference type="GO" id="GO:0016765">
    <property type="term" value="F:transferase activity, transferring alkyl or aryl (other than methyl) groups"/>
    <property type="evidence" value="ECO:0007669"/>
    <property type="project" value="UniProtKB-ARBA"/>
</dbReference>
<proteinExistence type="predicted"/>
<protein>
    <submittedName>
        <fullName evidence="1">Squalene/phytoene synthase</fullName>
    </submittedName>
</protein>